<dbReference type="AlphaFoldDB" id="A0A1I4LJJ6"/>
<evidence type="ECO:0000256" key="1">
    <source>
        <dbReference type="SAM" id="MobiDB-lite"/>
    </source>
</evidence>
<dbReference type="STRING" id="488535.SAMN04487963_0511"/>
<gene>
    <name evidence="3" type="ORF">SAMN04487963_0511</name>
</gene>
<proteinExistence type="predicted"/>
<feature type="chain" id="PRO_5011681905" evidence="2">
    <location>
        <begin position="21"/>
        <end position="557"/>
    </location>
</feature>
<evidence type="ECO:0000313" key="3">
    <source>
        <dbReference type="EMBL" id="SFL91099.1"/>
    </source>
</evidence>
<name>A0A1I4LJJ6_9GAMM</name>
<evidence type="ECO:0000256" key="2">
    <source>
        <dbReference type="SAM" id="SignalP"/>
    </source>
</evidence>
<reference evidence="4" key="1">
    <citation type="submission" date="2016-10" db="EMBL/GenBank/DDBJ databases">
        <authorList>
            <person name="Varghese N."/>
            <person name="Submissions S."/>
        </authorList>
    </citation>
    <scope>NUCLEOTIDE SEQUENCE [LARGE SCALE GENOMIC DNA]</scope>
    <source>
        <strain evidence="4">CGMCC 1.7061</strain>
    </source>
</reference>
<dbReference type="OrthoDB" id="5592990at2"/>
<sequence length="557" mass="58235">MENFKKLALAAAISSSIALTGCGGSSGGSSSDTGGTGDTGGGSTATETGVFVDSAVIGINYTTSPSGQTGKTNDLGEYDYAPGDTVIFSIGGIDLPAVEATGRITPADMGNGGTDWGNDPTVINILRLLQTLDADGDPSNGISITEAIHTALQDIDLDPAISKSDFETQANSALGSTGAGLILIDEIDAINHFQDSQSGDLIGSWKFVEANGGINVLTFINDSEYLIAHSHNDGEEQRAASAEYGSYEWDSSAGTLTLTRIDQSDGSGGLADNFDTASWTMQLQDGAMVLARDGEEAVFTPVRNAKDSLVGSWYISDGPDQHNVLTILDDTSYVVAHSANQEAYGSAEPEAVSSEWGSYSFSGSTFKVTAVSAELDGPGGLYDAPSEGGVGAVDGPARLHPTGQLTLADNGADGNFTLRRLGRYSVTLKDFEGDTKQVYVEASGNDFMDVVQVFSFADIDGGAPTVSGTFDMTASESEEITITLDVDGAGDMYFEHVGETNVIDNNWSVWTSGALSYTEGGVEWTYLPVKGNGPYTTLIYQADMDLMFITNLNFGPM</sequence>
<dbReference type="RefSeq" id="WP_092020316.1">
    <property type="nucleotide sequence ID" value="NZ_FOUE01000001.1"/>
</dbReference>
<keyword evidence="2" id="KW-0732">Signal</keyword>
<keyword evidence="4" id="KW-1185">Reference proteome</keyword>
<feature type="signal peptide" evidence="2">
    <location>
        <begin position="1"/>
        <end position="20"/>
    </location>
</feature>
<feature type="region of interest" description="Disordered" evidence="1">
    <location>
        <begin position="24"/>
        <end position="45"/>
    </location>
</feature>
<protein>
    <submittedName>
        <fullName evidence="3">Uncharacterized protein</fullName>
    </submittedName>
</protein>
<organism evidence="3 4">
    <name type="scientific">Marinobacter zhejiangensis</name>
    <dbReference type="NCBI Taxonomy" id="488535"/>
    <lineage>
        <taxon>Bacteria</taxon>
        <taxon>Pseudomonadati</taxon>
        <taxon>Pseudomonadota</taxon>
        <taxon>Gammaproteobacteria</taxon>
        <taxon>Pseudomonadales</taxon>
        <taxon>Marinobacteraceae</taxon>
        <taxon>Marinobacter</taxon>
    </lineage>
</organism>
<dbReference type="EMBL" id="FOUE01000001">
    <property type="protein sequence ID" value="SFL91099.1"/>
    <property type="molecule type" value="Genomic_DNA"/>
</dbReference>
<dbReference type="Proteomes" id="UP000198519">
    <property type="component" value="Unassembled WGS sequence"/>
</dbReference>
<dbReference type="PROSITE" id="PS51257">
    <property type="entry name" value="PROKAR_LIPOPROTEIN"/>
    <property type="match status" value="1"/>
</dbReference>
<feature type="compositionally biased region" description="Gly residues" evidence="1">
    <location>
        <begin position="34"/>
        <end position="43"/>
    </location>
</feature>
<accession>A0A1I4LJJ6</accession>
<evidence type="ECO:0000313" key="4">
    <source>
        <dbReference type="Proteomes" id="UP000198519"/>
    </source>
</evidence>